<dbReference type="InterPro" id="IPR008964">
    <property type="entry name" value="Invasin/intimin_cell_adhesion"/>
</dbReference>
<dbReference type="EMBL" id="PPSL01000001">
    <property type="protein sequence ID" value="PQJ12711.1"/>
    <property type="molecule type" value="Genomic_DNA"/>
</dbReference>
<dbReference type="Pfam" id="PF25354">
    <property type="entry name" value="Ig_NUP210_16th"/>
    <property type="match status" value="1"/>
</dbReference>
<feature type="signal peptide" evidence="1">
    <location>
        <begin position="1"/>
        <end position="25"/>
    </location>
</feature>
<keyword evidence="4" id="KW-1185">Reference proteome</keyword>
<evidence type="ECO:0000259" key="2">
    <source>
        <dbReference type="SMART" id="SM00635"/>
    </source>
</evidence>
<dbReference type="SUPFAM" id="SSF49299">
    <property type="entry name" value="PKD domain"/>
    <property type="match status" value="1"/>
</dbReference>
<dbReference type="Pfam" id="PF13585">
    <property type="entry name" value="CHU_C"/>
    <property type="match status" value="1"/>
</dbReference>
<dbReference type="Proteomes" id="UP000239872">
    <property type="component" value="Unassembled WGS sequence"/>
</dbReference>
<dbReference type="SUPFAM" id="SSF49373">
    <property type="entry name" value="Invasin/intimin cell-adhesion fragments"/>
    <property type="match status" value="2"/>
</dbReference>
<dbReference type="Gene3D" id="2.60.40.1080">
    <property type="match status" value="2"/>
</dbReference>
<dbReference type="InterPro" id="IPR057586">
    <property type="entry name" value="Ig_NUP210_16th"/>
</dbReference>
<dbReference type="InterPro" id="IPR035986">
    <property type="entry name" value="PKD_dom_sf"/>
</dbReference>
<dbReference type="InterPro" id="IPR026341">
    <property type="entry name" value="T9SS_type_B"/>
</dbReference>
<dbReference type="NCBIfam" id="TIGR04131">
    <property type="entry name" value="Bac_Flav_CTERM"/>
    <property type="match status" value="1"/>
</dbReference>
<evidence type="ECO:0000313" key="3">
    <source>
        <dbReference type="EMBL" id="PQJ12711.1"/>
    </source>
</evidence>
<evidence type="ECO:0000256" key="1">
    <source>
        <dbReference type="SAM" id="SignalP"/>
    </source>
</evidence>
<organism evidence="3 4">
    <name type="scientific">Flavipsychrobacter stenotrophus</name>
    <dbReference type="NCBI Taxonomy" id="2077091"/>
    <lineage>
        <taxon>Bacteria</taxon>
        <taxon>Pseudomonadati</taxon>
        <taxon>Bacteroidota</taxon>
        <taxon>Chitinophagia</taxon>
        <taxon>Chitinophagales</taxon>
        <taxon>Chitinophagaceae</taxon>
        <taxon>Flavipsychrobacter</taxon>
    </lineage>
</organism>
<dbReference type="RefSeq" id="WP_105037595.1">
    <property type="nucleotide sequence ID" value="NZ_PPSL01000001.1"/>
</dbReference>
<dbReference type="OrthoDB" id="1652165at2"/>
<gene>
    <name evidence="3" type="ORF">CJD36_002905</name>
</gene>
<accession>A0A2S7T1G8</accession>
<name>A0A2S7T1G8_9BACT</name>
<feature type="chain" id="PRO_5015492561" description="BIG2 domain-containing protein" evidence="1">
    <location>
        <begin position="26"/>
        <end position="1314"/>
    </location>
</feature>
<proteinExistence type="predicted"/>
<keyword evidence="1" id="KW-0732">Signal</keyword>
<feature type="domain" description="BIG2" evidence="2">
    <location>
        <begin position="705"/>
        <end position="774"/>
    </location>
</feature>
<dbReference type="InterPro" id="IPR003343">
    <property type="entry name" value="Big_2"/>
</dbReference>
<dbReference type="SMART" id="SM00635">
    <property type="entry name" value="BID_2"/>
    <property type="match status" value="3"/>
</dbReference>
<feature type="domain" description="BIG2" evidence="2">
    <location>
        <begin position="630"/>
        <end position="701"/>
    </location>
</feature>
<evidence type="ECO:0000313" key="4">
    <source>
        <dbReference type="Proteomes" id="UP000239872"/>
    </source>
</evidence>
<comment type="caution">
    <text evidence="3">The sequence shown here is derived from an EMBL/GenBank/DDBJ whole genome shotgun (WGS) entry which is preliminary data.</text>
</comment>
<sequence>MRKIFTSITFIAFLAVLGHNPYALAQETQFHAKNGMNAAIRNYTKFTSYPKDKGYHVIENNKGYENHPELGLKYAETPCDNCYELIGERTEQSKTYVKKGEKAADGGRDIFKQTSTHSMHYRDEAGNWRTIKTQLAPGSKAGVYSATEQPSPIIVNTANRYTSIGKAGESFTFNNDLELIYVQPGGKEVSLGKAVWSDHTAGDDGIYVKNAWQGVDIEIYTIRGATKTNFYINHAMPQYADGQLLVRDHMQMDKGLSLYSEGKSKFTGNLAIKNAEGYNLFYVSAATAMEKDNIKSTLQMLQYYINGNTVDIALPGNFLNRPSTSYPVIIDPLVTQATNTAVTGSTYSAAWTVPCVYANAATVPANCTITDIQWTFNYITSGGAAMWDGSVDFRRGTCRSPTGPTGAGGFYWFCNTFLTGTCTGSNISIFADLSACIPAPQCPSYNLNMTMDFYQNYLSTAACAITYISAAIPLTITVIGHTVESNGVINAGSSTICAGQSTTLSTSAVYGVPPYTFSWMPGGLVGTPVTVSPTSTTTYTATVTDACGITATATTTVTVNPLTPITGTLSVCVGGTTTLSNATGGGTWSSSNTAVATVGSSSGVVYGVSPGVTTITYLTATGCSATATVTVTLLSGITGTNSCCVNATSTLGNSTAGGTWSSSNTAIATVDPATGVVTGVSAGNVTITYSTCGGCSTTIAFTVNPLPAAIGGPTAVCVGATVSLTNSSPTGTWTSSVPGVATIASTSGAAGGVAAGVTTITYTLPTGCLITRPLIVNPIYSTSFSVVICAGASVSFAGTYYNATGVYPHLFTSIAGCDSVAALNLTVTPVTHTTVNDSICIGSTYSFGGGVYFTTGTYNHTFANIIGCDSMVTLNLFVKPLPLAPLTANIDLCQNASPVFPLTAVGTNLLWYNVATGGVGNPTAPVPSTTTPGPLTWYVSQVVLGCEGPRSPLNVLVHNKPNYTIVPGKPYECQYDTISLNYNGPMFPGAIFSWTVPNYSTITAGTVATDPSIIVRFDTSLGNNTVYLTVGDGYVPCNSTVPYNVPVFLTAPPAFFNHNPNVCAGDSILVALTYTSPGINDYIWNFDGGNIVVASSDHGGPYKVVWSTPGVHVITLNAVTNPNCPASTIKDTVHVQPRPDARIAQFVLLNGKTSVCMGDSLIFSPLNFDSRYSYFWSPEHYFTQDNATRQYGVIDNAGYVKLTVKTPFGCVAIDSTLVDAQPCCTISFPTAFTPNGDGKNDVFRPITDGNHKIHFFRIANRWGQNVFESLEDGAGAWDGTYNDVKQDMDVYYYFISYDCSGKKVVQKGEVTLIR</sequence>
<feature type="domain" description="BIG2" evidence="2">
    <location>
        <begin position="553"/>
        <end position="629"/>
    </location>
</feature>
<reference evidence="3 4" key="1">
    <citation type="submission" date="2018-01" db="EMBL/GenBank/DDBJ databases">
        <title>A novel member of the phylum Bacteroidetes isolated from glacier ice.</title>
        <authorList>
            <person name="Liu Q."/>
            <person name="Xin Y.-H."/>
        </authorList>
    </citation>
    <scope>NUCLEOTIDE SEQUENCE [LARGE SCALE GENOMIC DNA]</scope>
    <source>
        <strain evidence="3 4">RB1R16</strain>
    </source>
</reference>
<protein>
    <recommendedName>
        <fullName evidence="2">BIG2 domain-containing protein</fullName>
    </recommendedName>
</protein>